<dbReference type="GO" id="GO:0016788">
    <property type="term" value="F:hydrolase activity, acting on ester bonds"/>
    <property type="evidence" value="ECO:0007669"/>
    <property type="project" value="InterPro"/>
</dbReference>
<comment type="similarity">
    <text evidence="1">Belongs to the metallo-dependent hydrolases superfamily. TatD-type hydrolase family.</text>
</comment>
<dbReference type="OrthoDB" id="9810005at2"/>
<feature type="binding site" evidence="4">
    <location>
        <position position="92"/>
    </location>
    <ligand>
        <name>a divalent metal cation</name>
        <dbReference type="ChEBI" id="CHEBI:60240"/>
        <label>1</label>
    </ligand>
</feature>
<dbReference type="RefSeq" id="WP_145237494.1">
    <property type="nucleotide sequence ID" value="NZ_CP036273.1"/>
</dbReference>
<dbReference type="FunFam" id="3.20.20.140:FF:000005">
    <property type="entry name" value="TatD family hydrolase"/>
    <property type="match status" value="1"/>
</dbReference>
<dbReference type="KEGG" id="uli:ETAA1_22080"/>
<sequence length="257" mass="27782">MIDTHAHLFDDRFAADLPAVLGRAAAAGVERVVCLGIDAETSRAAVRISEAHPLVVAAVGIQPNHTAEADPCDWDEVVRLAESEPSVAAIGETGLDRYWDRAPFALQEDYFARHIDLARRLGRAFVIHCREAEADVVKVLRAEYDRHGPVRAVMHSFSGDAATARACLDMGLYVSFAGMVTYKTAQQLLDVAAGVPLDRLLIETDAPYLAPVPHRGQRNEPGYVVHTAACLAEVKGVPVGVIDEHTTRNARALFGLG</sequence>
<evidence type="ECO:0000256" key="4">
    <source>
        <dbReference type="PIRSR" id="PIRSR005902-1"/>
    </source>
</evidence>
<dbReference type="CDD" id="cd01310">
    <property type="entry name" value="TatD_DNAse"/>
    <property type="match status" value="1"/>
</dbReference>
<dbReference type="SUPFAM" id="SSF51556">
    <property type="entry name" value="Metallo-dependent hydrolases"/>
    <property type="match status" value="1"/>
</dbReference>
<accession>A0A517XS15</accession>
<evidence type="ECO:0000313" key="6">
    <source>
        <dbReference type="Proteomes" id="UP000319576"/>
    </source>
</evidence>
<evidence type="ECO:0000256" key="2">
    <source>
        <dbReference type="ARBA" id="ARBA00022723"/>
    </source>
</evidence>
<proteinExistence type="inferred from homology"/>
<dbReference type="PIRSF" id="PIRSF005902">
    <property type="entry name" value="DNase_TatD"/>
    <property type="match status" value="1"/>
</dbReference>
<protein>
    <submittedName>
        <fullName evidence="5">Putative deoxyribonuclease YcfH</fullName>
        <ecNumber evidence="5">3.1.21.-</ecNumber>
    </submittedName>
</protein>
<dbReference type="PROSITE" id="PS01091">
    <property type="entry name" value="TATD_3"/>
    <property type="match status" value="1"/>
</dbReference>
<feature type="binding site" evidence="4">
    <location>
        <position position="128"/>
    </location>
    <ligand>
        <name>a divalent metal cation</name>
        <dbReference type="ChEBI" id="CHEBI:60240"/>
        <label>2</label>
    </ligand>
</feature>
<dbReference type="PANTHER" id="PTHR46124:SF2">
    <property type="entry name" value="D-AMINOACYL-TRNA DEACYLASE"/>
    <property type="match status" value="1"/>
</dbReference>
<dbReference type="Pfam" id="PF01026">
    <property type="entry name" value="TatD_DNase"/>
    <property type="match status" value="1"/>
</dbReference>
<feature type="binding site" evidence="4">
    <location>
        <position position="7"/>
    </location>
    <ligand>
        <name>a divalent metal cation</name>
        <dbReference type="ChEBI" id="CHEBI:60240"/>
        <label>1</label>
    </ligand>
</feature>
<organism evidence="5 6">
    <name type="scientific">Urbifossiella limnaea</name>
    <dbReference type="NCBI Taxonomy" id="2528023"/>
    <lineage>
        <taxon>Bacteria</taxon>
        <taxon>Pseudomonadati</taxon>
        <taxon>Planctomycetota</taxon>
        <taxon>Planctomycetia</taxon>
        <taxon>Gemmatales</taxon>
        <taxon>Gemmataceae</taxon>
        <taxon>Urbifossiella</taxon>
    </lineage>
</organism>
<gene>
    <name evidence="5" type="primary">ycfH</name>
    <name evidence="5" type="ORF">ETAA1_22080</name>
</gene>
<dbReference type="Proteomes" id="UP000319576">
    <property type="component" value="Chromosome"/>
</dbReference>
<evidence type="ECO:0000256" key="1">
    <source>
        <dbReference type="ARBA" id="ARBA00009275"/>
    </source>
</evidence>
<dbReference type="EC" id="3.1.21.-" evidence="5"/>
<name>A0A517XS15_9BACT</name>
<dbReference type="GO" id="GO:0046872">
    <property type="term" value="F:metal ion binding"/>
    <property type="evidence" value="ECO:0007669"/>
    <property type="project" value="UniProtKB-KW"/>
</dbReference>
<dbReference type="PANTHER" id="PTHR46124">
    <property type="entry name" value="D-AMINOACYL-TRNA DEACYLASE"/>
    <property type="match status" value="1"/>
</dbReference>
<keyword evidence="3 5" id="KW-0378">Hydrolase</keyword>
<keyword evidence="6" id="KW-1185">Reference proteome</keyword>
<dbReference type="EMBL" id="CP036273">
    <property type="protein sequence ID" value="QDU20262.1"/>
    <property type="molecule type" value="Genomic_DNA"/>
</dbReference>
<dbReference type="GO" id="GO:0005829">
    <property type="term" value="C:cytosol"/>
    <property type="evidence" value="ECO:0007669"/>
    <property type="project" value="TreeGrafter"/>
</dbReference>
<dbReference type="Gene3D" id="3.20.20.140">
    <property type="entry name" value="Metal-dependent hydrolases"/>
    <property type="match status" value="1"/>
</dbReference>
<feature type="binding site" evidence="4">
    <location>
        <position position="5"/>
    </location>
    <ligand>
        <name>a divalent metal cation</name>
        <dbReference type="ChEBI" id="CHEBI:60240"/>
        <label>1</label>
    </ligand>
</feature>
<feature type="binding site" evidence="4">
    <location>
        <position position="205"/>
    </location>
    <ligand>
        <name>a divalent metal cation</name>
        <dbReference type="ChEBI" id="CHEBI:60240"/>
        <label>1</label>
    </ligand>
</feature>
<reference evidence="5 6" key="1">
    <citation type="submission" date="2019-02" db="EMBL/GenBank/DDBJ databases">
        <title>Deep-cultivation of Planctomycetes and their phenomic and genomic characterization uncovers novel biology.</title>
        <authorList>
            <person name="Wiegand S."/>
            <person name="Jogler M."/>
            <person name="Boedeker C."/>
            <person name="Pinto D."/>
            <person name="Vollmers J."/>
            <person name="Rivas-Marin E."/>
            <person name="Kohn T."/>
            <person name="Peeters S.H."/>
            <person name="Heuer A."/>
            <person name="Rast P."/>
            <person name="Oberbeckmann S."/>
            <person name="Bunk B."/>
            <person name="Jeske O."/>
            <person name="Meyerdierks A."/>
            <person name="Storesund J.E."/>
            <person name="Kallscheuer N."/>
            <person name="Luecker S."/>
            <person name="Lage O.M."/>
            <person name="Pohl T."/>
            <person name="Merkel B.J."/>
            <person name="Hornburger P."/>
            <person name="Mueller R.-W."/>
            <person name="Bruemmer F."/>
            <person name="Labrenz M."/>
            <person name="Spormann A.M."/>
            <person name="Op den Camp H."/>
            <person name="Overmann J."/>
            <person name="Amann R."/>
            <person name="Jetten M.S.M."/>
            <person name="Mascher T."/>
            <person name="Medema M.H."/>
            <person name="Devos D.P."/>
            <person name="Kaster A.-K."/>
            <person name="Ovreas L."/>
            <person name="Rohde M."/>
            <person name="Galperin M.Y."/>
            <person name="Jogler C."/>
        </authorList>
    </citation>
    <scope>NUCLEOTIDE SEQUENCE [LARGE SCALE GENOMIC DNA]</scope>
    <source>
        <strain evidence="5 6">ETA_A1</strain>
    </source>
</reference>
<dbReference type="NCBIfam" id="TIGR00010">
    <property type="entry name" value="YchF/TatD family DNA exonuclease"/>
    <property type="match status" value="1"/>
</dbReference>
<keyword evidence="2 4" id="KW-0479">Metal-binding</keyword>
<dbReference type="AlphaFoldDB" id="A0A517XS15"/>
<dbReference type="InterPro" id="IPR015991">
    <property type="entry name" value="TatD/YcfH-like"/>
</dbReference>
<dbReference type="GO" id="GO:0004536">
    <property type="term" value="F:DNA nuclease activity"/>
    <property type="evidence" value="ECO:0007669"/>
    <property type="project" value="InterPro"/>
</dbReference>
<evidence type="ECO:0000256" key="3">
    <source>
        <dbReference type="ARBA" id="ARBA00022801"/>
    </source>
</evidence>
<dbReference type="InterPro" id="IPR018228">
    <property type="entry name" value="DNase_TatD-rel_CS"/>
</dbReference>
<feature type="binding site" evidence="4">
    <location>
        <position position="155"/>
    </location>
    <ligand>
        <name>a divalent metal cation</name>
        <dbReference type="ChEBI" id="CHEBI:60240"/>
        <label>2</label>
    </ligand>
</feature>
<evidence type="ECO:0000313" key="5">
    <source>
        <dbReference type="EMBL" id="QDU20262.1"/>
    </source>
</evidence>
<dbReference type="InterPro" id="IPR001130">
    <property type="entry name" value="TatD-like"/>
</dbReference>
<dbReference type="InterPro" id="IPR032466">
    <property type="entry name" value="Metal_Hydrolase"/>
</dbReference>